<gene>
    <name evidence="3" type="ORF">ACFSYC_01920</name>
</gene>
<feature type="domain" description="Thioredoxin" evidence="2">
    <location>
        <begin position="23"/>
        <end position="166"/>
    </location>
</feature>
<reference evidence="4" key="1">
    <citation type="journal article" date="2019" name="Int. J. Syst. Evol. Microbiol.">
        <title>The Global Catalogue of Microorganisms (GCM) 10K type strain sequencing project: providing services to taxonomists for standard genome sequencing and annotation.</title>
        <authorList>
            <consortium name="The Broad Institute Genomics Platform"/>
            <consortium name="The Broad Institute Genome Sequencing Center for Infectious Disease"/>
            <person name="Wu L."/>
            <person name="Ma J."/>
        </authorList>
    </citation>
    <scope>NUCLEOTIDE SEQUENCE [LARGE SCALE GENOMIC DNA]</scope>
    <source>
        <strain evidence="4">KCTC 52232</strain>
    </source>
</reference>
<dbReference type="InterPro" id="IPR013766">
    <property type="entry name" value="Thioredoxin_domain"/>
</dbReference>
<evidence type="ECO:0000256" key="1">
    <source>
        <dbReference type="SAM" id="SignalP"/>
    </source>
</evidence>
<sequence length="169" mass="19319">MKKLFIFFCLIIAAGCSFAQVNDKVGAAIPQYSVLSSDSVWLTPANVKNHRTLLIYFGTDCPHCQHLTMELKQKIKQLGDTEVMMVTWSNNHDIRAIKNFVRDFDLKKFSNIHVATEGYTYMLQKFYKIETTPYVAIYNSNGKLTKAFRKQPETDDVVAAVKAADRKKK</sequence>
<comment type="caution">
    <text evidence="3">The sequence shown here is derived from an EMBL/GenBank/DDBJ whole genome shotgun (WGS) entry which is preliminary data.</text>
</comment>
<dbReference type="RefSeq" id="WP_377122951.1">
    <property type="nucleotide sequence ID" value="NZ_JBHUHN010000001.1"/>
</dbReference>
<keyword evidence="1" id="KW-0732">Signal</keyword>
<evidence type="ECO:0000259" key="2">
    <source>
        <dbReference type="PROSITE" id="PS51352"/>
    </source>
</evidence>
<dbReference type="Pfam" id="PF13905">
    <property type="entry name" value="Thioredoxin_8"/>
    <property type="match status" value="1"/>
</dbReference>
<evidence type="ECO:0000313" key="4">
    <source>
        <dbReference type="Proteomes" id="UP001597601"/>
    </source>
</evidence>
<dbReference type="Gene3D" id="3.40.30.10">
    <property type="entry name" value="Glutaredoxin"/>
    <property type="match status" value="1"/>
</dbReference>
<evidence type="ECO:0000313" key="3">
    <source>
        <dbReference type="EMBL" id="MFD2863431.1"/>
    </source>
</evidence>
<feature type="chain" id="PRO_5045301026" evidence="1">
    <location>
        <begin position="20"/>
        <end position="169"/>
    </location>
</feature>
<dbReference type="SUPFAM" id="SSF52833">
    <property type="entry name" value="Thioredoxin-like"/>
    <property type="match status" value="1"/>
</dbReference>
<dbReference type="InterPro" id="IPR012336">
    <property type="entry name" value="Thioredoxin-like_fold"/>
</dbReference>
<dbReference type="PROSITE" id="PS51352">
    <property type="entry name" value="THIOREDOXIN_2"/>
    <property type="match status" value="1"/>
</dbReference>
<dbReference type="PROSITE" id="PS51257">
    <property type="entry name" value="PROKAR_LIPOPROTEIN"/>
    <property type="match status" value="1"/>
</dbReference>
<dbReference type="Proteomes" id="UP001597601">
    <property type="component" value="Unassembled WGS sequence"/>
</dbReference>
<organism evidence="3 4">
    <name type="scientific">Mucilaginibacter antarcticus</name>
    <dbReference type="NCBI Taxonomy" id="1855725"/>
    <lineage>
        <taxon>Bacteria</taxon>
        <taxon>Pseudomonadati</taxon>
        <taxon>Bacteroidota</taxon>
        <taxon>Sphingobacteriia</taxon>
        <taxon>Sphingobacteriales</taxon>
        <taxon>Sphingobacteriaceae</taxon>
        <taxon>Mucilaginibacter</taxon>
    </lineage>
</organism>
<feature type="signal peptide" evidence="1">
    <location>
        <begin position="1"/>
        <end position="19"/>
    </location>
</feature>
<dbReference type="InterPro" id="IPR036249">
    <property type="entry name" value="Thioredoxin-like_sf"/>
</dbReference>
<name>A0ABW5XKU5_9SPHI</name>
<accession>A0ABW5XKU5</accession>
<proteinExistence type="predicted"/>
<protein>
    <submittedName>
        <fullName evidence="3">TlpA family protein disulfide reductase</fullName>
    </submittedName>
</protein>
<dbReference type="EMBL" id="JBHUON010000002">
    <property type="protein sequence ID" value="MFD2863431.1"/>
    <property type="molecule type" value="Genomic_DNA"/>
</dbReference>
<keyword evidence="4" id="KW-1185">Reference proteome</keyword>